<dbReference type="GO" id="GO:0016020">
    <property type="term" value="C:membrane"/>
    <property type="evidence" value="ECO:0007669"/>
    <property type="project" value="UniProtKB-SubCell"/>
</dbReference>
<reference evidence="10" key="1">
    <citation type="journal article" date="2023" name="Plant J.">
        <title>Genome sequences and population genomics provide insights into the demographic history, inbreeding, and mutation load of two 'living fossil' tree species of Dipteronia.</title>
        <authorList>
            <person name="Feng Y."/>
            <person name="Comes H.P."/>
            <person name="Chen J."/>
            <person name="Zhu S."/>
            <person name="Lu R."/>
            <person name="Zhang X."/>
            <person name="Li P."/>
            <person name="Qiu J."/>
            <person name="Olsen K.M."/>
            <person name="Qiu Y."/>
        </authorList>
    </citation>
    <scope>NUCLEOTIDE SEQUENCE</scope>
    <source>
        <strain evidence="10">NBL</strain>
    </source>
</reference>
<feature type="transmembrane region" description="Helical" evidence="7">
    <location>
        <begin position="220"/>
        <end position="236"/>
    </location>
</feature>
<evidence type="ECO:0000259" key="9">
    <source>
        <dbReference type="PROSITE" id="PS50836"/>
    </source>
</evidence>
<feature type="region of interest" description="Disordered" evidence="6">
    <location>
        <begin position="189"/>
        <end position="212"/>
    </location>
</feature>
<organism evidence="10 11">
    <name type="scientific">Dipteronia sinensis</name>
    <dbReference type="NCBI Taxonomy" id="43782"/>
    <lineage>
        <taxon>Eukaryota</taxon>
        <taxon>Viridiplantae</taxon>
        <taxon>Streptophyta</taxon>
        <taxon>Embryophyta</taxon>
        <taxon>Tracheophyta</taxon>
        <taxon>Spermatophyta</taxon>
        <taxon>Magnoliopsida</taxon>
        <taxon>eudicotyledons</taxon>
        <taxon>Gunneridae</taxon>
        <taxon>Pentapetalae</taxon>
        <taxon>rosids</taxon>
        <taxon>malvids</taxon>
        <taxon>Sapindales</taxon>
        <taxon>Sapindaceae</taxon>
        <taxon>Hippocastanoideae</taxon>
        <taxon>Acereae</taxon>
        <taxon>Dipteronia</taxon>
    </lineage>
</organism>
<evidence type="ECO:0000256" key="6">
    <source>
        <dbReference type="SAM" id="MobiDB-lite"/>
    </source>
</evidence>
<dbReference type="PANTHER" id="PTHR23130">
    <property type="entry name" value="CYTOCHROME B561 AND DOMON DOMAIN-CONTAINING PROTEIN"/>
    <property type="match status" value="1"/>
</dbReference>
<dbReference type="PROSITE" id="PS50836">
    <property type="entry name" value="DOMON"/>
    <property type="match status" value="1"/>
</dbReference>
<dbReference type="AlphaFoldDB" id="A0AAD9ZIS3"/>
<comment type="caution">
    <text evidence="10">The sequence shown here is derived from an EMBL/GenBank/DDBJ whole genome shotgun (WGS) entry which is preliminary data.</text>
</comment>
<feature type="chain" id="PRO_5042086552" description="DOMON domain-containing protein" evidence="8">
    <location>
        <begin position="25"/>
        <end position="237"/>
    </location>
</feature>
<sequence length="237" mass="25137">MASSSSVAVLGLCVCLVLISPAVSLTCTSQTFKSNQKFDQCLDLPTLDSYLHFSYNASNSTLSIAFVASPAKPGGWIAWAINPTGTGMAGSQALVAYKSNNTAVVVKTYNISSYGPINESRLSFETWHLSAEATSNGSLIIYGSMKVAEKAGKLNQVWQVGSEVKDGNPQKHAFQPQNLNAKDTLVLEKATGTPSPSPSPSTSTAHAPEKGGQSSIKSNNLSFFFAFIFFISAVFFS</sequence>
<evidence type="ECO:0000313" key="11">
    <source>
        <dbReference type="Proteomes" id="UP001281410"/>
    </source>
</evidence>
<keyword evidence="5 7" id="KW-0472">Membrane</keyword>
<feature type="signal peptide" evidence="8">
    <location>
        <begin position="1"/>
        <end position="24"/>
    </location>
</feature>
<dbReference type="EMBL" id="JANJYJ010000010">
    <property type="protein sequence ID" value="KAK3182952.1"/>
    <property type="molecule type" value="Genomic_DNA"/>
</dbReference>
<dbReference type="InterPro" id="IPR005018">
    <property type="entry name" value="DOMON_domain"/>
</dbReference>
<comment type="subcellular location">
    <subcellularLocation>
        <location evidence="1">Membrane</location>
    </subcellularLocation>
</comment>
<keyword evidence="7" id="KW-1133">Transmembrane helix</keyword>
<gene>
    <name evidence="10" type="ORF">Dsin_030238</name>
</gene>
<evidence type="ECO:0000256" key="7">
    <source>
        <dbReference type="SAM" id="Phobius"/>
    </source>
</evidence>
<keyword evidence="7" id="KW-0812">Transmembrane</keyword>
<evidence type="ECO:0000313" key="10">
    <source>
        <dbReference type="EMBL" id="KAK3182952.1"/>
    </source>
</evidence>
<keyword evidence="3 8" id="KW-0732">Signal</keyword>
<keyword evidence="2" id="KW-0813">Transport</keyword>
<keyword evidence="11" id="KW-1185">Reference proteome</keyword>
<keyword evidence="4" id="KW-0249">Electron transport</keyword>
<dbReference type="CDD" id="cd09629">
    <property type="entry name" value="DOMON_CIL1_like"/>
    <property type="match status" value="1"/>
</dbReference>
<evidence type="ECO:0000256" key="3">
    <source>
        <dbReference type="ARBA" id="ARBA00022729"/>
    </source>
</evidence>
<evidence type="ECO:0000256" key="2">
    <source>
        <dbReference type="ARBA" id="ARBA00022448"/>
    </source>
</evidence>
<dbReference type="InterPro" id="IPR017214">
    <property type="entry name" value="UCP037471"/>
</dbReference>
<feature type="domain" description="DOMON" evidence="9">
    <location>
        <begin position="47"/>
        <end position="161"/>
    </location>
</feature>
<name>A0AAD9ZIS3_9ROSI</name>
<evidence type="ECO:0000256" key="8">
    <source>
        <dbReference type="SAM" id="SignalP"/>
    </source>
</evidence>
<dbReference type="Proteomes" id="UP001281410">
    <property type="component" value="Unassembled WGS sequence"/>
</dbReference>
<dbReference type="PIRSF" id="PIRSF037471">
    <property type="entry name" value="UCP037471"/>
    <property type="match status" value="1"/>
</dbReference>
<evidence type="ECO:0000256" key="1">
    <source>
        <dbReference type="ARBA" id="ARBA00004370"/>
    </source>
</evidence>
<proteinExistence type="predicted"/>
<protein>
    <recommendedName>
        <fullName evidence="9">DOMON domain-containing protein</fullName>
    </recommendedName>
</protein>
<dbReference type="PANTHER" id="PTHR23130:SF157">
    <property type="entry name" value="AUXIN-INDUCED IN ROOT CULTURES PROTEIN 12"/>
    <property type="match status" value="1"/>
</dbReference>
<evidence type="ECO:0000256" key="5">
    <source>
        <dbReference type="ARBA" id="ARBA00023136"/>
    </source>
</evidence>
<accession>A0AAD9ZIS3</accession>
<evidence type="ECO:0000256" key="4">
    <source>
        <dbReference type="ARBA" id="ARBA00022982"/>
    </source>
</evidence>
<dbReference type="InterPro" id="IPR045265">
    <property type="entry name" value="AIR12_DOMON"/>
</dbReference>
<dbReference type="Pfam" id="PF04526">
    <property type="entry name" value="DUF568"/>
    <property type="match status" value="1"/>
</dbReference>